<accession>A0A964WTB4</accession>
<dbReference type="Gene3D" id="2.60.40.1890">
    <property type="entry name" value="PCu(A)C copper chaperone"/>
    <property type="match status" value="1"/>
</dbReference>
<proteinExistence type="predicted"/>
<feature type="signal peptide" evidence="1">
    <location>
        <begin position="1"/>
        <end position="43"/>
    </location>
</feature>
<gene>
    <name evidence="2" type="ORF">E4O86_09050</name>
</gene>
<keyword evidence="3" id="KW-1185">Reference proteome</keyword>
<organism evidence="2 3">
    <name type="scientific">Propylenella binzhouense</name>
    <dbReference type="NCBI Taxonomy" id="2555902"/>
    <lineage>
        <taxon>Bacteria</taxon>
        <taxon>Pseudomonadati</taxon>
        <taxon>Pseudomonadota</taxon>
        <taxon>Alphaproteobacteria</taxon>
        <taxon>Hyphomicrobiales</taxon>
        <taxon>Propylenellaceae</taxon>
        <taxon>Propylenella</taxon>
    </lineage>
</organism>
<dbReference type="InterPro" id="IPR058248">
    <property type="entry name" value="Lxx211020-like"/>
</dbReference>
<dbReference type="InterPro" id="IPR007410">
    <property type="entry name" value="LpqE-like"/>
</dbReference>
<keyword evidence="1" id="KW-0732">Signal</keyword>
<dbReference type="SUPFAM" id="SSF110087">
    <property type="entry name" value="DR1885-like metal-binding protein"/>
    <property type="match status" value="1"/>
</dbReference>
<dbReference type="Pfam" id="PF04314">
    <property type="entry name" value="PCuAC"/>
    <property type="match status" value="1"/>
</dbReference>
<evidence type="ECO:0000256" key="1">
    <source>
        <dbReference type="SAM" id="SignalP"/>
    </source>
</evidence>
<dbReference type="EMBL" id="SPKJ01000022">
    <property type="protein sequence ID" value="MYZ47857.1"/>
    <property type="molecule type" value="Genomic_DNA"/>
</dbReference>
<name>A0A964WTB4_9HYPH</name>
<sequence>MTRSVSGANAASRLSSRFSRVRNLALLLCALALAPAAATLASAHEFKAGPLTIVHPWTRATPPRAEVGGGYLVVRNAGTEPDRLVSATAEAATKVEIHEMTMSDGVMKMRPVAGGIAIPAGGEAVLQPSGLHLMMMGLKQPLKEGESIPGSLTFERAGTVAVTFKVEAIGHQPDSGEHGATGH</sequence>
<evidence type="ECO:0000313" key="3">
    <source>
        <dbReference type="Proteomes" id="UP000773614"/>
    </source>
</evidence>
<dbReference type="PANTHER" id="PTHR36302:SF1">
    <property type="entry name" value="COPPER CHAPERONE PCU(A)C"/>
    <property type="match status" value="1"/>
</dbReference>
<dbReference type="PANTHER" id="PTHR36302">
    <property type="entry name" value="BLR7088 PROTEIN"/>
    <property type="match status" value="1"/>
</dbReference>
<protein>
    <submittedName>
        <fullName evidence="2">Copper chaperone PCu(A)C</fullName>
    </submittedName>
</protein>
<reference evidence="2" key="1">
    <citation type="submission" date="2019-03" db="EMBL/GenBank/DDBJ databases">
        <title>Afifella sp. nov., isolated from activated sludge.</title>
        <authorList>
            <person name="Li Q."/>
            <person name="Liu Y."/>
        </authorList>
    </citation>
    <scope>NUCLEOTIDE SEQUENCE</scope>
    <source>
        <strain evidence="2">L72</strain>
    </source>
</reference>
<feature type="chain" id="PRO_5037654156" evidence="1">
    <location>
        <begin position="44"/>
        <end position="183"/>
    </location>
</feature>
<dbReference type="OrthoDB" id="9796962at2"/>
<dbReference type="AlphaFoldDB" id="A0A964WTB4"/>
<evidence type="ECO:0000313" key="2">
    <source>
        <dbReference type="EMBL" id="MYZ47857.1"/>
    </source>
</evidence>
<dbReference type="InterPro" id="IPR036182">
    <property type="entry name" value="PCuAC_sf"/>
</dbReference>
<comment type="caution">
    <text evidence="2">The sequence shown here is derived from an EMBL/GenBank/DDBJ whole genome shotgun (WGS) entry which is preliminary data.</text>
</comment>
<dbReference type="Proteomes" id="UP000773614">
    <property type="component" value="Unassembled WGS sequence"/>
</dbReference>